<dbReference type="InterPro" id="IPR036873">
    <property type="entry name" value="Rhodanese-like_dom_sf"/>
</dbReference>
<dbReference type="OrthoDB" id="9804286at2"/>
<dbReference type="Proteomes" id="UP000220836">
    <property type="component" value="Unassembled WGS sequence"/>
</dbReference>
<organism evidence="3 4">
    <name type="scientific">Pelagimonas varians</name>
    <dbReference type="NCBI Taxonomy" id="696760"/>
    <lineage>
        <taxon>Bacteria</taxon>
        <taxon>Pseudomonadati</taxon>
        <taxon>Pseudomonadota</taxon>
        <taxon>Alphaproteobacteria</taxon>
        <taxon>Rhodobacterales</taxon>
        <taxon>Roseobacteraceae</taxon>
        <taxon>Pelagimonas</taxon>
    </lineage>
</organism>
<dbReference type="Pfam" id="PF00899">
    <property type="entry name" value="ThiF"/>
    <property type="match status" value="1"/>
</dbReference>
<dbReference type="InterPro" id="IPR000594">
    <property type="entry name" value="ThiF_NAD_FAD-bd"/>
</dbReference>
<name>A0A238L786_9RHOB</name>
<dbReference type="Gene3D" id="3.40.50.720">
    <property type="entry name" value="NAD(P)-binding Rossmann-like Domain"/>
    <property type="match status" value="1"/>
</dbReference>
<evidence type="ECO:0000256" key="1">
    <source>
        <dbReference type="ARBA" id="ARBA00009919"/>
    </source>
</evidence>
<dbReference type="InterPro" id="IPR045886">
    <property type="entry name" value="ThiF/MoeB/HesA"/>
</dbReference>
<dbReference type="SUPFAM" id="SSF52821">
    <property type="entry name" value="Rhodanese/Cell cycle control phosphatase"/>
    <property type="match status" value="1"/>
</dbReference>
<dbReference type="EC" id="2.7.7.80" evidence="3"/>
<comment type="similarity">
    <text evidence="1">Belongs to the HesA/MoeB/ThiF family.</text>
</comment>
<accession>A0A238L786</accession>
<reference evidence="3 4" key="1">
    <citation type="submission" date="2017-05" db="EMBL/GenBank/DDBJ databases">
        <authorList>
            <person name="Song R."/>
            <person name="Chenine A.L."/>
            <person name="Ruprecht R.M."/>
        </authorList>
    </citation>
    <scope>NUCLEOTIDE SEQUENCE [LARGE SCALE GENOMIC DNA]</scope>
    <source>
        <strain evidence="3 4">CECT 8663</strain>
    </source>
</reference>
<sequence>MAGGDTMSRYARQMCLPAVGDTGQSAINAAHILVVGVGGLGVPALQYLVGAGVGRVTLVDGDIVSLSNLHRQTLFRETDIGTAKAAAAAQTLRTLNADCVIETVEAPLDPENAPSLVSQSTLVLDCADSFAISYILSDVSKTLGIPLISASVLEFGGYVGGFCHTAPSLRAVFPDLPDRAATCATAGVMGPVVGMIGAAQAQMALAFLIGQHPSPLGQLIRFDMQNFRSSGFRFDAAPDPAPDLTFIAASDITPADFVVELRDIQEAATPVSTTAKRLTVAQFADQQPVPSRNQRAVFACRSGLRAWQAASHLRSYWDGDITLIAMGDTPTTERQTT</sequence>
<evidence type="ECO:0000313" key="4">
    <source>
        <dbReference type="Proteomes" id="UP000220836"/>
    </source>
</evidence>
<dbReference type="GO" id="GO:0004792">
    <property type="term" value="F:thiosulfate-cyanide sulfurtransferase activity"/>
    <property type="evidence" value="ECO:0007669"/>
    <property type="project" value="TreeGrafter"/>
</dbReference>
<dbReference type="PANTHER" id="PTHR10953">
    <property type="entry name" value="UBIQUITIN-ACTIVATING ENZYME E1"/>
    <property type="match status" value="1"/>
</dbReference>
<keyword evidence="3" id="KW-0808">Transferase</keyword>
<evidence type="ECO:0000313" key="3">
    <source>
        <dbReference type="EMBL" id="SMX50232.1"/>
    </source>
</evidence>
<dbReference type="GO" id="GO:0005737">
    <property type="term" value="C:cytoplasm"/>
    <property type="evidence" value="ECO:0007669"/>
    <property type="project" value="TreeGrafter"/>
</dbReference>
<dbReference type="EMBL" id="FXYH01000028">
    <property type="protein sequence ID" value="SMX50232.1"/>
    <property type="molecule type" value="Genomic_DNA"/>
</dbReference>
<keyword evidence="3" id="KW-0548">Nucleotidyltransferase</keyword>
<dbReference type="GO" id="GO:0008641">
    <property type="term" value="F:ubiquitin-like modifier activating enzyme activity"/>
    <property type="evidence" value="ECO:0007669"/>
    <property type="project" value="InterPro"/>
</dbReference>
<dbReference type="PANTHER" id="PTHR10953:SF102">
    <property type="entry name" value="ADENYLYLTRANSFERASE AND SULFURTRANSFERASE MOCS3"/>
    <property type="match status" value="1"/>
</dbReference>
<dbReference type="FunFam" id="3.40.50.720:FF:000080">
    <property type="entry name" value="Thiazole biosynthesis adenylyltransferase ThiF"/>
    <property type="match status" value="1"/>
</dbReference>
<keyword evidence="4" id="KW-1185">Reference proteome</keyword>
<dbReference type="AlphaFoldDB" id="A0A238L786"/>
<protein>
    <submittedName>
        <fullName evidence="3">Molybdopterin-synthase adenylyltransferase</fullName>
        <ecNumber evidence="3">2.7.7.80</ecNumber>
    </submittedName>
</protein>
<dbReference type="GO" id="GO:0061605">
    <property type="term" value="F:molybdopterin-synthase adenylyltransferase activity"/>
    <property type="evidence" value="ECO:0007669"/>
    <property type="project" value="UniProtKB-EC"/>
</dbReference>
<feature type="domain" description="THIF-type NAD/FAD binding fold" evidence="2">
    <location>
        <begin position="10"/>
        <end position="234"/>
    </location>
</feature>
<proteinExistence type="inferred from homology"/>
<gene>
    <name evidence="3" type="primary">moeB</name>
    <name evidence="3" type="ORF">PEV8663_04548</name>
</gene>
<evidence type="ECO:0000259" key="2">
    <source>
        <dbReference type="Pfam" id="PF00899"/>
    </source>
</evidence>
<dbReference type="InterPro" id="IPR035985">
    <property type="entry name" value="Ubiquitin-activating_enz"/>
</dbReference>
<dbReference type="CDD" id="cd00757">
    <property type="entry name" value="ThiF_MoeB_HesA_family"/>
    <property type="match status" value="1"/>
</dbReference>
<dbReference type="SUPFAM" id="SSF69572">
    <property type="entry name" value="Activating enzymes of the ubiquitin-like proteins"/>
    <property type="match status" value="1"/>
</dbReference>